<dbReference type="InterPro" id="IPR041688">
    <property type="entry name" value="PRTase_2"/>
</dbReference>
<dbReference type="Gene3D" id="3.40.50.2020">
    <property type="match status" value="1"/>
</dbReference>
<dbReference type="EMBL" id="JAJEQR010000037">
    <property type="protein sequence ID" value="MCC2231733.1"/>
    <property type="molecule type" value="Genomic_DNA"/>
</dbReference>
<feature type="domain" description="TRSP" evidence="1">
    <location>
        <begin position="504"/>
        <end position="613"/>
    </location>
</feature>
<keyword evidence="3" id="KW-0328">Glycosyltransferase</keyword>
<name>A0AAE3EBM6_9FIRM</name>
<evidence type="ECO:0000313" key="3">
    <source>
        <dbReference type="EMBL" id="MCC2231733.1"/>
    </source>
</evidence>
<dbReference type="InterPro" id="IPR029057">
    <property type="entry name" value="PRTase-like"/>
</dbReference>
<dbReference type="InterPro" id="IPR023214">
    <property type="entry name" value="HAD_sf"/>
</dbReference>
<dbReference type="InterPro" id="IPR000836">
    <property type="entry name" value="PRTase_dom"/>
</dbReference>
<reference evidence="3" key="1">
    <citation type="submission" date="2021-10" db="EMBL/GenBank/DDBJ databases">
        <title>Anaerobic single-cell dispensing facilitates the cultivation of human gut bacteria.</title>
        <authorList>
            <person name="Afrizal A."/>
        </authorList>
    </citation>
    <scope>NUCLEOTIDE SEQUENCE</scope>
    <source>
        <strain evidence="3">CLA-AA-H215</strain>
    </source>
</reference>
<comment type="caution">
    <text evidence="3">The sequence shown here is derived from an EMBL/GenBank/DDBJ whole genome shotgun (WGS) entry which is preliminary data.</text>
</comment>
<dbReference type="SUPFAM" id="SSF53271">
    <property type="entry name" value="PRTase-like"/>
    <property type="match status" value="1"/>
</dbReference>
<dbReference type="Proteomes" id="UP001198182">
    <property type="component" value="Unassembled WGS sequence"/>
</dbReference>
<dbReference type="RefSeq" id="WP_308454252.1">
    <property type="nucleotide sequence ID" value="NZ_JAJEQR010000037.1"/>
</dbReference>
<keyword evidence="4" id="KW-1185">Reference proteome</keyword>
<dbReference type="GO" id="GO:0016757">
    <property type="term" value="F:glycosyltransferase activity"/>
    <property type="evidence" value="ECO:0007669"/>
    <property type="project" value="UniProtKB-KW"/>
</dbReference>
<sequence length="638" mass="73138">MNENYHAVNPTVLFFTDLDGTLIFSRRHLLLGPLRCVEEFRGSMQSFMTELTWRFFREQEFFTVIPITMRTTAQYRRLLPMARALHWEDVLVCGGAKLLHHGIEDPAWTEESLCLCEPNRAEWERVRRLAVEQAGEAAIVTEAPFLFYLKTDQPEKICTYLKQEADPQHLQIFCDARKVYVLPASLDKGEALARYRRRHPALLTMAAGDSEPDFTMLRQADIRFCLPKWKDSMDNDDGGNTIFCGEIFSDAITEEMRKIMELYEIRCGDLVRVAKRENNTKRSYLYVNPRQGKHMPVSPSSSLTLFRLLAARVEARYRNERLLIIGFAETATAIGFAVAEAAENAAFVMSTTRENIPGGEYLFFSESHSHATEQRLVRNHLEEVLPQIDRVVFVEDEVTTGNTIRKLIHALQEEFPEESFSFGIASLVNSMTDNRLQKMEADSIPCDYLLRISPEYHSEWIPRYTYRSPADAPFPPAGTPGQPAIEIPDCANLRVVRAKSEIHRLCERFVAEAAAQLEKPSSGEHILILGTEEFMYPGMLLGRYLEKVRPDLNVSFHALTRSPIEVSGDSDYPLHLRNCLNSLYEDGRVNYIYNLDFYQQVYVVTDAEPLCEAGWESLLGALEAYGSKKIRRILWRNE</sequence>
<proteinExistence type="predicted"/>
<dbReference type="Gene3D" id="3.30.980.20">
    <property type="entry name" value="Putative mannosyl-3-phosphoglycerate phosphatase, domain 2"/>
    <property type="match status" value="1"/>
</dbReference>
<dbReference type="Pfam" id="PF15609">
    <property type="entry name" value="PRTase_2"/>
    <property type="match status" value="1"/>
</dbReference>
<keyword evidence="3" id="KW-0808">Transferase</keyword>
<organism evidence="3 4">
    <name type="scientific">Hominifimenecus microfluidus</name>
    <dbReference type="NCBI Taxonomy" id="2885348"/>
    <lineage>
        <taxon>Bacteria</taxon>
        <taxon>Bacillati</taxon>
        <taxon>Bacillota</taxon>
        <taxon>Clostridia</taxon>
        <taxon>Lachnospirales</taxon>
        <taxon>Lachnospiraceae</taxon>
        <taxon>Hominifimenecus</taxon>
    </lineage>
</organism>
<evidence type="ECO:0000259" key="1">
    <source>
        <dbReference type="Pfam" id="PF12500"/>
    </source>
</evidence>
<dbReference type="InterPro" id="IPR022537">
    <property type="entry name" value="TRSP_dom"/>
</dbReference>
<evidence type="ECO:0000259" key="2">
    <source>
        <dbReference type="Pfam" id="PF15609"/>
    </source>
</evidence>
<dbReference type="InterPro" id="IPR036412">
    <property type="entry name" value="HAD-like_sf"/>
</dbReference>
<evidence type="ECO:0000313" key="4">
    <source>
        <dbReference type="Proteomes" id="UP001198182"/>
    </source>
</evidence>
<dbReference type="SUPFAM" id="SSF56784">
    <property type="entry name" value="HAD-like"/>
    <property type="match status" value="1"/>
</dbReference>
<dbReference type="CDD" id="cd06223">
    <property type="entry name" value="PRTases_typeI"/>
    <property type="match status" value="1"/>
</dbReference>
<gene>
    <name evidence="3" type="ORF">LKD81_12115</name>
</gene>
<feature type="domain" description="Orotate phosphoribosyltransferase-like" evidence="2">
    <location>
        <begin position="270"/>
        <end position="440"/>
    </location>
</feature>
<dbReference type="Gene3D" id="3.40.50.1000">
    <property type="entry name" value="HAD superfamily/HAD-like"/>
    <property type="match status" value="2"/>
</dbReference>
<dbReference type="Pfam" id="PF12500">
    <property type="entry name" value="TRSP"/>
    <property type="match status" value="1"/>
</dbReference>
<protein>
    <submittedName>
        <fullName evidence="3">Phosphoribosyltransferase domain-containing protein</fullName>
    </submittedName>
</protein>
<dbReference type="AlphaFoldDB" id="A0AAE3EBM6"/>
<accession>A0AAE3EBM6</accession>